<dbReference type="RefSeq" id="WP_004928014.1">
    <property type="nucleotide sequence ID" value="NZ_BCMA01000001.1"/>
</dbReference>
<keyword evidence="3" id="KW-1185">Reference proteome</keyword>
<reference evidence="2 3" key="1">
    <citation type="submission" date="2023-07" db="EMBL/GenBank/DDBJ databases">
        <title>Functional and genomic diversity of the sorghum phyllosphere microbiome.</title>
        <authorList>
            <person name="Shade A."/>
        </authorList>
    </citation>
    <scope>NUCLEOTIDE SEQUENCE [LARGE SCALE GENOMIC DNA]</scope>
    <source>
        <strain evidence="2 3">SORGH_AS_0887</strain>
    </source>
</reference>
<dbReference type="GeneID" id="45234622"/>
<accession>A0ABU0V101</accession>
<sequence length="111" mass="13180">MLISKQNFLKLKSEFRLERLYNTIVLVMISLILIIAYRALHYPIRDEQYRDVVMFSHQASNPKTQEMAEQLLRKTEIDVGDYLKLMQAYQFESAKAKHYPAMSLDDQSSRY</sequence>
<evidence type="ECO:0000256" key="1">
    <source>
        <dbReference type="SAM" id="Phobius"/>
    </source>
</evidence>
<dbReference type="Proteomes" id="UP001233360">
    <property type="component" value="Unassembled WGS sequence"/>
</dbReference>
<gene>
    <name evidence="2" type="ORF">QE380_003410</name>
</gene>
<keyword evidence="1" id="KW-1133">Transmembrane helix</keyword>
<dbReference type="EMBL" id="JAUTBK010000002">
    <property type="protein sequence ID" value="MDQ1210487.1"/>
    <property type="molecule type" value="Genomic_DNA"/>
</dbReference>
<keyword evidence="1" id="KW-0812">Transmembrane</keyword>
<name>A0ABU0V101_ACIBI</name>
<organism evidence="2 3">
    <name type="scientific">Acinetobacter baylyi</name>
    <dbReference type="NCBI Taxonomy" id="202950"/>
    <lineage>
        <taxon>Bacteria</taxon>
        <taxon>Pseudomonadati</taxon>
        <taxon>Pseudomonadota</taxon>
        <taxon>Gammaproteobacteria</taxon>
        <taxon>Moraxellales</taxon>
        <taxon>Moraxellaceae</taxon>
        <taxon>Acinetobacter</taxon>
    </lineage>
</organism>
<comment type="caution">
    <text evidence="2">The sequence shown here is derived from an EMBL/GenBank/DDBJ whole genome shotgun (WGS) entry which is preliminary data.</text>
</comment>
<evidence type="ECO:0000313" key="2">
    <source>
        <dbReference type="EMBL" id="MDQ1210487.1"/>
    </source>
</evidence>
<protein>
    <recommendedName>
        <fullName evidence="4">ABC transporter permease</fullName>
    </recommendedName>
</protein>
<evidence type="ECO:0000313" key="3">
    <source>
        <dbReference type="Proteomes" id="UP001233360"/>
    </source>
</evidence>
<keyword evidence="1" id="KW-0472">Membrane</keyword>
<feature type="transmembrane region" description="Helical" evidence="1">
    <location>
        <begin position="20"/>
        <end position="40"/>
    </location>
</feature>
<proteinExistence type="predicted"/>
<evidence type="ECO:0008006" key="4">
    <source>
        <dbReference type="Google" id="ProtNLM"/>
    </source>
</evidence>